<name>A0A6G9YB97_9NOCA</name>
<proteinExistence type="predicted"/>
<gene>
    <name evidence="2" type="ORF">F5544_12740</name>
</gene>
<dbReference type="Proteomes" id="UP000503540">
    <property type="component" value="Chromosome"/>
</dbReference>
<evidence type="ECO:0000256" key="1">
    <source>
        <dbReference type="SAM" id="MobiDB-lite"/>
    </source>
</evidence>
<feature type="region of interest" description="Disordered" evidence="1">
    <location>
        <begin position="58"/>
        <end position="90"/>
    </location>
</feature>
<evidence type="ECO:0000313" key="2">
    <source>
        <dbReference type="EMBL" id="QIS10438.1"/>
    </source>
</evidence>
<dbReference type="KEGG" id="nah:F5544_12740"/>
<accession>A0A6G9YB97</accession>
<feature type="region of interest" description="Disordered" evidence="1">
    <location>
        <begin position="106"/>
        <end position="126"/>
    </location>
</feature>
<reference evidence="2 3" key="1">
    <citation type="journal article" date="2019" name="ACS Chem. Biol.">
        <title>Identification and Mobilization of a Cryptic Antibiotic Biosynthesis Gene Locus from a Human-Pathogenic Nocardia Isolate.</title>
        <authorList>
            <person name="Herisse M."/>
            <person name="Ishida K."/>
            <person name="Porter J.L."/>
            <person name="Howden B."/>
            <person name="Hertweck C."/>
            <person name="Stinear T.P."/>
            <person name="Pidot S.J."/>
        </authorList>
    </citation>
    <scope>NUCLEOTIDE SEQUENCE [LARGE SCALE GENOMIC DNA]</scope>
    <source>
        <strain evidence="2 3">AUSMDU00012717</strain>
    </source>
</reference>
<feature type="compositionally biased region" description="Basic and acidic residues" evidence="1">
    <location>
        <begin position="62"/>
        <end position="76"/>
    </location>
</feature>
<keyword evidence="3" id="KW-1185">Reference proteome</keyword>
<protein>
    <submittedName>
        <fullName evidence="2">Uncharacterized protein</fullName>
    </submittedName>
</protein>
<dbReference type="EMBL" id="CP046172">
    <property type="protein sequence ID" value="QIS10438.1"/>
    <property type="molecule type" value="Genomic_DNA"/>
</dbReference>
<dbReference type="AlphaFoldDB" id="A0A6G9YB97"/>
<organism evidence="2 3">
    <name type="scientific">Nocardia arthritidis</name>
    <dbReference type="NCBI Taxonomy" id="228602"/>
    <lineage>
        <taxon>Bacteria</taxon>
        <taxon>Bacillati</taxon>
        <taxon>Actinomycetota</taxon>
        <taxon>Actinomycetes</taxon>
        <taxon>Mycobacteriales</taxon>
        <taxon>Nocardiaceae</taxon>
        <taxon>Nocardia</taxon>
    </lineage>
</organism>
<evidence type="ECO:0000313" key="3">
    <source>
        <dbReference type="Proteomes" id="UP000503540"/>
    </source>
</evidence>
<sequence>MGEIVVELRPFAARLVAGHPGDRIPEIGELDSALVGQRVFAAHQNMQRFEIRGHMFDGGIQRTDHPREGDIDRAVDQRGPPAAQSAGRHDVDLHILMDLVERPDQFGGREAGAEHVDAQRTIAPPQ</sequence>